<feature type="region of interest" description="Disordered" evidence="1">
    <location>
        <begin position="322"/>
        <end position="344"/>
    </location>
</feature>
<feature type="transmembrane region" description="Helical" evidence="2">
    <location>
        <begin position="210"/>
        <end position="228"/>
    </location>
</feature>
<name>A0ABT9UID0_9MICC</name>
<keyword evidence="2" id="KW-0472">Membrane</keyword>
<comment type="caution">
    <text evidence="3">The sequence shown here is derived from an EMBL/GenBank/DDBJ whole genome shotgun (WGS) entry which is preliminary data.</text>
</comment>
<evidence type="ECO:0000256" key="1">
    <source>
        <dbReference type="SAM" id="MobiDB-lite"/>
    </source>
</evidence>
<proteinExistence type="predicted"/>
<reference evidence="3 4" key="1">
    <citation type="submission" date="2023-07" db="EMBL/GenBank/DDBJ databases">
        <title>Sorghum-associated microbial communities from plants grown in Nebraska, USA.</title>
        <authorList>
            <person name="Schachtman D."/>
        </authorList>
    </citation>
    <scope>NUCLEOTIDE SEQUENCE [LARGE SCALE GENOMIC DNA]</scope>
    <source>
        <strain evidence="3 4">DS994</strain>
    </source>
</reference>
<dbReference type="EMBL" id="JAUSSY010000007">
    <property type="protein sequence ID" value="MDQ0119022.1"/>
    <property type="molecule type" value="Genomic_DNA"/>
</dbReference>
<evidence type="ECO:0008006" key="5">
    <source>
        <dbReference type="Google" id="ProtNLM"/>
    </source>
</evidence>
<feature type="transmembrane region" description="Helical" evidence="2">
    <location>
        <begin position="183"/>
        <end position="204"/>
    </location>
</feature>
<feature type="transmembrane region" description="Helical" evidence="2">
    <location>
        <begin position="12"/>
        <end position="34"/>
    </location>
</feature>
<feature type="transmembrane region" description="Helical" evidence="2">
    <location>
        <begin position="129"/>
        <end position="148"/>
    </location>
</feature>
<keyword evidence="2" id="KW-1133">Transmembrane helix</keyword>
<feature type="transmembrane region" description="Helical" evidence="2">
    <location>
        <begin position="97"/>
        <end position="117"/>
    </location>
</feature>
<sequence>MGKLLDSVDTKALRFAVGFPVVLAAAFAYCASLLRPDLPEPVAIRWTDGGGADFAPFGAYVGVGAAGIVLAGWLVLLQAVPLGRPVMMRRIMMGAGLFLSLFITSALAAGLIGQTGLADARQSHVDMTVLALGSGAAVSLGVTMAMVYKADRQWSPDDDRALQVAIAKELDPDLARDSIRLWVHARSSVFVMIAIASLFPAALIAVVVPWLGILLVVLALVGTAFLFARIRADRRGLKVLLAGVVPVMDVPAGAISDASAAEVKAADYGGWGYRHHHGTAAMLVSSGPAVVVSKTDGQRLAVSGGSQASAARLAEVLTRVAARARRGGGTPPQTEGQSPDPGLP</sequence>
<accession>A0ABT9UID0</accession>
<keyword evidence="2" id="KW-0812">Transmembrane</keyword>
<dbReference type="RefSeq" id="WP_224026312.1">
    <property type="nucleotide sequence ID" value="NZ_JAUSSY010000007.1"/>
</dbReference>
<evidence type="ECO:0000313" key="3">
    <source>
        <dbReference type="EMBL" id="MDQ0119022.1"/>
    </source>
</evidence>
<evidence type="ECO:0000256" key="2">
    <source>
        <dbReference type="SAM" id="Phobius"/>
    </source>
</evidence>
<keyword evidence="4" id="KW-1185">Reference proteome</keyword>
<organism evidence="3 4">
    <name type="scientific">Pseudarthrobacter defluvii</name>
    <dbReference type="NCBI Taxonomy" id="410837"/>
    <lineage>
        <taxon>Bacteria</taxon>
        <taxon>Bacillati</taxon>
        <taxon>Actinomycetota</taxon>
        <taxon>Actinomycetes</taxon>
        <taxon>Micrococcales</taxon>
        <taxon>Micrococcaceae</taxon>
        <taxon>Pseudarthrobacter</taxon>
    </lineage>
</organism>
<dbReference type="Proteomes" id="UP001226389">
    <property type="component" value="Unassembled WGS sequence"/>
</dbReference>
<evidence type="ECO:0000313" key="4">
    <source>
        <dbReference type="Proteomes" id="UP001226389"/>
    </source>
</evidence>
<gene>
    <name evidence="3" type="ORF">J2T22_002209</name>
</gene>
<feature type="transmembrane region" description="Helical" evidence="2">
    <location>
        <begin position="54"/>
        <end position="76"/>
    </location>
</feature>
<protein>
    <recommendedName>
        <fullName evidence="5">DUF1648 domain-containing protein</fullName>
    </recommendedName>
</protein>